<feature type="region of interest" description="Disordered" evidence="1">
    <location>
        <begin position="32"/>
        <end position="88"/>
    </location>
</feature>
<accession>A0ABR1YRW3</accession>
<evidence type="ECO:0000256" key="1">
    <source>
        <dbReference type="SAM" id="MobiDB-lite"/>
    </source>
</evidence>
<protein>
    <submittedName>
        <fullName evidence="2">Uncharacterized protein</fullName>
    </submittedName>
</protein>
<reference evidence="2 3" key="1">
    <citation type="submission" date="2024-04" db="EMBL/GenBank/DDBJ databases">
        <title>Phyllosticta paracitricarpa is synonymous to the EU quarantine fungus P. citricarpa based on phylogenomic analyses.</title>
        <authorList>
            <consortium name="Lawrence Berkeley National Laboratory"/>
            <person name="Van Ingen-Buijs V.A."/>
            <person name="Van Westerhoven A.C."/>
            <person name="Haridas S."/>
            <person name="Skiadas P."/>
            <person name="Martin F."/>
            <person name="Groenewald J.Z."/>
            <person name="Crous P.W."/>
            <person name="Seidl M.F."/>
        </authorList>
    </citation>
    <scope>NUCLEOTIDE SEQUENCE [LARGE SCALE GENOMIC DNA]</scope>
    <source>
        <strain evidence="2 3">CBS 123374</strain>
    </source>
</reference>
<dbReference type="EMBL" id="JBBWRZ010000004">
    <property type="protein sequence ID" value="KAK8237607.1"/>
    <property type="molecule type" value="Genomic_DNA"/>
</dbReference>
<feature type="region of interest" description="Disordered" evidence="1">
    <location>
        <begin position="125"/>
        <end position="147"/>
    </location>
</feature>
<evidence type="ECO:0000313" key="3">
    <source>
        <dbReference type="Proteomes" id="UP001492380"/>
    </source>
</evidence>
<name>A0ABR1YRW3_9PEZI</name>
<dbReference type="Proteomes" id="UP001492380">
    <property type="component" value="Unassembled WGS sequence"/>
</dbReference>
<proteinExistence type="predicted"/>
<evidence type="ECO:0000313" key="2">
    <source>
        <dbReference type="EMBL" id="KAK8237607.1"/>
    </source>
</evidence>
<feature type="region of interest" description="Disordered" evidence="1">
    <location>
        <begin position="220"/>
        <end position="241"/>
    </location>
</feature>
<sequence length="241" mass="26397">MVGGFHKPSETTAAMLQQTLEKRRPMLTSSNIDRASRIHSRPHKTAQQVVGKAETHECSSCSFSSSRRPVRLAKSSSSRDDTRITTSQRPTIDALTRLPGRLFGRRRLWAAGGATKRRSLHLHLGKTGTGSRTRSDLGATGPTTSHRTCPKAMIVSKLQSSIVPSQAYGSRITWKFGWLVGGWKMLAAGQTRRAGSIPSPTHQTHQRICQAQTPIHTRCASGGSSCRSSREIPFGSKRRKS</sequence>
<organism evidence="2 3">
    <name type="scientific">Phyllosticta capitalensis</name>
    <dbReference type="NCBI Taxonomy" id="121624"/>
    <lineage>
        <taxon>Eukaryota</taxon>
        <taxon>Fungi</taxon>
        <taxon>Dikarya</taxon>
        <taxon>Ascomycota</taxon>
        <taxon>Pezizomycotina</taxon>
        <taxon>Dothideomycetes</taxon>
        <taxon>Dothideomycetes incertae sedis</taxon>
        <taxon>Botryosphaeriales</taxon>
        <taxon>Phyllostictaceae</taxon>
        <taxon>Phyllosticta</taxon>
    </lineage>
</organism>
<comment type="caution">
    <text evidence="2">The sequence shown here is derived from an EMBL/GenBank/DDBJ whole genome shotgun (WGS) entry which is preliminary data.</text>
</comment>
<gene>
    <name evidence="2" type="ORF">HDK90DRAFT_198788</name>
</gene>
<keyword evidence="3" id="KW-1185">Reference proteome</keyword>